<dbReference type="GeneID" id="76208822"/>
<dbReference type="Proteomes" id="UP000245829">
    <property type="component" value="Unassembled WGS sequence"/>
</dbReference>
<evidence type="ECO:0000313" key="3">
    <source>
        <dbReference type="Proteomes" id="UP000245829"/>
    </source>
</evidence>
<reference evidence="2 3" key="1">
    <citation type="submission" date="2018-05" db="EMBL/GenBank/DDBJ databases">
        <title>genome sequencing of Nitrosopumilus sp. NM25.</title>
        <authorList>
            <person name="Mori K."/>
            <person name="Nakagawa T."/>
        </authorList>
    </citation>
    <scope>NUCLEOTIDE SEQUENCE [LARGE SCALE GENOMIC DNA]</scope>
    <source>
        <strain evidence="2 3">NM25</strain>
    </source>
</reference>
<protein>
    <recommendedName>
        <fullName evidence="1">Transcription regulator AsnC/Lrp ligand binding domain-containing protein</fullName>
    </recommendedName>
</protein>
<dbReference type="OrthoDB" id="8136at2157"/>
<dbReference type="PANTHER" id="PTHR43413">
    <property type="entry name" value="TRANSCRIPTIONAL REGULATOR, ASNC FAMILY"/>
    <property type="match status" value="1"/>
</dbReference>
<comment type="caution">
    <text evidence="2">The sequence shown here is derived from an EMBL/GenBank/DDBJ whole genome shotgun (WGS) entry which is preliminary data.</text>
</comment>
<dbReference type="Pfam" id="PF01037">
    <property type="entry name" value="AsnC_trans_reg"/>
    <property type="match status" value="2"/>
</dbReference>
<evidence type="ECO:0000313" key="2">
    <source>
        <dbReference type="EMBL" id="GBH34058.1"/>
    </source>
</evidence>
<dbReference type="InterPro" id="IPR011008">
    <property type="entry name" value="Dimeric_a/b-barrel"/>
</dbReference>
<dbReference type="SUPFAM" id="SSF54909">
    <property type="entry name" value="Dimeric alpha+beta barrel"/>
    <property type="match status" value="2"/>
</dbReference>
<dbReference type="Gene3D" id="3.30.70.920">
    <property type="match status" value="2"/>
</dbReference>
<dbReference type="RefSeq" id="WP_109876696.1">
    <property type="nucleotide sequence ID" value="NZ_AP026695.1"/>
</dbReference>
<organism evidence="2 3">
    <name type="scientific">Nitrosopumilus zosterae</name>
    <dbReference type="NCBI Taxonomy" id="718286"/>
    <lineage>
        <taxon>Archaea</taxon>
        <taxon>Nitrososphaerota</taxon>
        <taxon>Nitrososphaeria</taxon>
        <taxon>Nitrosopumilales</taxon>
        <taxon>Nitrosopumilaceae</taxon>
        <taxon>Nitrosopumilus</taxon>
    </lineage>
</organism>
<gene>
    <name evidence="2" type="ORF">NZNM25_08490</name>
</gene>
<feature type="domain" description="Transcription regulator AsnC/Lrp ligand binding" evidence="1">
    <location>
        <begin position="103"/>
        <end position="169"/>
    </location>
</feature>
<dbReference type="InterPro" id="IPR019887">
    <property type="entry name" value="Tscrpt_reg_AsnC/Lrp_C"/>
</dbReference>
<dbReference type="EMBL" id="BGKI01000004">
    <property type="protein sequence ID" value="GBH34058.1"/>
    <property type="molecule type" value="Genomic_DNA"/>
</dbReference>
<dbReference type="PANTHER" id="PTHR43413:SF6">
    <property type="entry name" value="REGULATORY PROTEIN ASNC"/>
    <property type="match status" value="1"/>
</dbReference>
<keyword evidence="3" id="KW-1185">Reference proteome</keyword>
<evidence type="ECO:0000259" key="1">
    <source>
        <dbReference type="Pfam" id="PF01037"/>
    </source>
</evidence>
<feature type="domain" description="Transcription regulator AsnC/Lrp ligand binding" evidence="1">
    <location>
        <begin position="16"/>
        <end position="71"/>
    </location>
</feature>
<sequence length="187" mass="20894">MAKAYILMNCDLGSEIDVISSLKNIEGIKEAHGTLGLYDIVAKIELGSEKKIREVVTGIIRKMPKIHSTLTLTRSESEGLFQTSEKLLGAILGQNIAQAYVVIHCKNGEEYTILKNICHIPEVKEADVVFGLYDVICKIQASDNKTLENVITKAIRALHDIESSMTLNIINEQEQRTEILDRHMMVN</sequence>
<name>A0A2S2KRI8_9ARCH</name>
<proteinExistence type="predicted"/>
<accession>A0A2S2KRI8</accession>
<dbReference type="InterPro" id="IPR050684">
    <property type="entry name" value="HTH-Siroheme_Decarb"/>
</dbReference>
<dbReference type="AlphaFoldDB" id="A0A2S2KRI8"/>